<gene>
    <name evidence="1" type="ORF">UFOPK3662_02347</name>
</gene>
<accession>A0A6J7K0G2</accession>
<dbReference type="EMBL" id="CAFBMW010000019">
    <property type="protein sequence ID" value="CAB4947852.1"/>
    <property type="molecule type" value="Genomic_DNA"/>
</dbReference>
<sequence length="302" mass="32676">MEAFDAAVIAGTATDGQRQNGKGDYFNDLLAVVLENAAGVELNARRGVPGLIFPNHNLDVTYPATTRGDVHTIAEVMVEAKMMGTPQHQGNETTEQPEGRRGSADLLKRCKEAGFKSIDLKAAFGMLQSQAGEEQQAGPGGDLTTWLRSVRPKSYMVLGVRVTSDSDAQAVRTMADNMTRVMDGVGLFLYRAKGYKAANLSPPRYEPVPVSPTLELVRVLQRVTNDLRAAKARGATTAPAPPSVAVESAVAQAAEDEATDMERAELKAQVDDLMRRYADGEIDGEAYKRRMMELKTSARSDD</sequence>
<reference evidence="1" key="1">
    <citation type="submission" date="2020-05" db="EMBL/GenBank/DDBJ databases">
        <authorList>
            <person name="Chiriac C."/>
            <person name="Salcher M."/>
            <person name="Ghai R."/>
            <person name="Kavagutti S V."/>
        </authorList>
    </citation>
    <scope>NUCLEOTIDE SEQUENCE</scope>
</reference>
<name>A0A6J7K0G2_9ZZZZ</name>
<organism evidence="1">
    <name type="scientific">freshwater metagenome</name>
    <dbReference type="NCBI Taxonomy" id="449393"/>
    <lineage>
        <taxon>unclassified sequences</taxon>
        <taxon>metagenomes</taxon>
        <taxon>ecological metagenomes</taxon>
    </lineage>
</organism>
<dbReference type="AlphaFoldDB" id="A0A6J7K0G2"/>
<evidence type="ECO:0000313" key="1">
    <source>
        <dbReference type="EMBL" id="CAB4947852.1"/>
    </source>
</evidence>
<proteinExistence type="predicted"/>
<protein>
    <submittedName>
        <fullName evidence="1">Unannotated protein</fullName>
    </submittedName>
</protein>